<dbReference type="Gene3D" id="2.60.120.10">
    <property type="entry name" value="Jelly Rolls"/>
    <property type="match status" value="2"/>
</dbReference>
<dbReference type="EMBL" id="FUZT01000030">
    <property type="protein sequence ID" value="SKC92602.1"/>
    <property type="molecule type" value="Genomic_DNA"/>
</dbReference>
<organism evidence="2 3">
    <name type="scientific">Maledivibacter halophilus</name>
    <dbReference type="NCBI Taxonomy" id="36842"/>
    <lineage>
        <taxon>Bacteria</taxon>
        <taxon>Bacillati</taxon>
        <taxon>Bacillota</taxon>
        <taxon>Clostridia</taxon>
        <taxon>Peptostreptococcales</taxon>
        <taxon>Caminicellaceae</taxon>
        <taxon>Maledivibacter</taxon>
    </lineage>
</organism>
<evidence type="ECO:0000313" key="3">
    <source>
        <dbReference type="Proteomes" id="UP000190285"/>
    </source>
</evidence>
<evidence type="ECO:0000259" key="1">
    <source>
        <dbReference type="Pfam" id="PF07883"/>
    </source>
</evidence>
<dbReference type="InterPro" id="IPR014710">
    <property type="entry name" value="RmlC-like_jellyroll"/>
</dbReference>
<gene>
    <name evidence="2" type="ORF">SAMN02194393_05512</name>
</gene>
<dbReference type="PANTHER" id="PTHR34571">
    <property type="entry name" value="(S)-UREIDOGLYCINE AMINOHYDROLASE"/>
    <property type="match status" value="1"/>
</dbReference>
<dbReference type="InterPro" id="IPR013096">
    <property type="entry name" value="Cupin_2"/>
</dbReference>
<dbReference type="GO" id="GO:0071522">
    <property type="term" value="F:ureidoglycine aminohydrolase activity"/>
    <property type="evidence" value="ECO:0007669"/>
    <property type="project" value="InterPro"/>
</dbReference>
<dbReference type="SUPFAM" id="SSF51182">
    <property type="entry name" value="RmlC-like cupins"/>
    <property type="match status" value="1"/>
</dbReference>
<dbReference type="STRING" id="36842.SAMN02194393_05512"/>
<keyword evidence="3" id="KW-1185">Reference proteome</keyword>
<dbReference type="OrthoDB" id="9814939at2"/>
<dbReference type="Proteomes" id="UP000190285">
    <property type="component" value="Unassembled WGS sequence"/>
</dbReference>
<dbReference type="InterPro" id="IPR044704">
    <property type="entry name" value="UGlyAH_cupin_N"/>
</dbReference>
<dbReference type="CDD" id="cd02212">
    <property type="entry name" value="cupin_UGlyAH_C"/>
    <property type="match status" value="1"/>
</dbReference>
<name>A0A1T5MWM3_9FIRM</name>
<dbReference type="AlphaFoldDB" id="A0A1T5MWM3"/>
<proteinExistence type="predicted"/>
<dbReference type="InterPro" id="IPR044697">
    <property type="entry name" value="UGlyAH_cupin_C"/>
</dbReference>
<dbReference type="Pfam" id="PF07883">
    <property type="entry name" value="Cupin_2"/>
    <property type="match status" value="2"/>
</dbReference>
<evidence type="ECO:0000313" key="2">
    <source>
        <dbReference type="EMBL" id="SKC92602.1"/>
    </source>
</evidence>
<dbReference type="InterPro" id="IPR011051">
    <property type="entry name" value="RmlC_Cupin_sf"/>
</dbReference>
<sequence length="253" mass="28570">MGYPKDLLSSRAVIKHGSFAIIPPEGLVNNVIPNFEKCTISIVASPKLGASFVQYLVDMESEGKTTSGFGGNGIESFIFVREGEIKVAIDNDEYELTSGGYVYCPPTKKMNLSNTSKKSAKFLLYKQTYQPLEDHKPWVVVGNINELQEKIYDDMENVTIIDLLPCDLAFDMNMHILTFKPSGCHPFVETHVQEHGAYIMKGKGVYYLDDKWTPVKKGDYIWFGPYVPQAVYCVGREELSYIYSKDCNRDVEL</sequence>
<dbReference type="CDD" id="cd02211">
    <property type="entry name" value="cupin_UGlyAH_N"/>
    <property type="match status" value="1"/>
</dbReference>
<protein>
    <submittedName>
        <fullName evidence="2">(S)-ureidoglycine aminohydrolase</fullName>
    </submittedName>
</protein>
<reference evidence="2 3" key="1">
    <citation type="submission" date="2017-02" db="EMBL/GenBank/DDBJ databases">
        <authorList>
            <person name="Peterson S.W."/>
        </authorList>
    </citation>
    <scope>NUCLEOTIDE SEQUENCE [LARGE SCALE GENOMIC DNA]</scope>
    <source>
        <strain evidence="2 3">M1</strain>
    </source>
</reference>
<keyword evidence="2" id="KW-0378">Hydrolase</keyword>
<dbReference type="InterPro" id="IPR017627">
    <property type="entry name" value="UGHY"/>
</dbReference>
<accession>A0A1T5MWM3</accession>
<dbReference type="NCBIfam" id="TIGR03214">
    <property type="entry name" value="ura-cupin"/>
    <property type="match status" value="1"/>
</dbReference>
<dbReference type="RefSeq" id="WP_079496059.1">
    <property type="nucleotide sequence ID" value="NZ_FUZT01000030.1"/>
</dbReference>
<dbReference type="PANTHER" id="PTHR34571:SF1">
    <property type="entry name" value="(S)-UREIDOGLYCINE AMINOHYDROLASE"/>
    <property type="match status" value="1"/>
</dbReference>
<feature type="domain" description="Cupin type-2" evidence="1">
    <location>
        <begin position="76"/>
        <end position="123"/>
    </location>
</feature>
<feature type="domain" description="Cupin type-2" evidence="1">
    <location>
        <begin position="177"/>
        <end position="242"/>
    </location>
</feature>